<evidence type="ECO:0000256" key="1">
    <source>
        <dbReference type="SAM" id="MobiDB-lite"/>
    </source>
</evidence>
<sequence>MARSSTEKFAMRLFERLRLSFGFLPIKTQRDSTETGDLTDVTVATPYVPAAAEATCCGHCSGNAAGHIPELPTQTAGKFRGKFEPRD</sequence>
<evidence type="ECO:0000313" key="3">
    <source>
        <dbReference type="Proteomes" id="UP000521227"/>
    </source>
</evidence>
<comment type="caution">
    <text evidence="2">The sequence shown here is derived from an EMBL/GenBank/DDBJ whole genome shotgun (WGS) entry which is preliminary data.</text>
</comment>
<name>A0A840NB79_9BRAD</name>
<gene>
    <name evidence="2" type="ORF">HNQ36_003946</name>
</gene>
<accession>A0A840NB79</accession>
<dbReference type="EMBL" id="JACHIJ010000005">
    <property type="protein sequence ID" value="MBB5053946.1"/>
    <property type="molecule type" value="Genomic_DNA"/>
</dbReference>
<dbReference type="AlphaFoldDB" id="A0A840NB79"/>
<dbReference type="Proteomes" id="UP000521227">
    <property type="component" value="Unassembled WGS sequence"/>
</dbReference>
<reference evidence="2 3" key="1">
    <citation type="submission" date="2020-08" db="EMBL/GenBank/DDBJ databases">
        <title>Genomic Encyclopedia of Type Strains, Phase IV (KMG-IV): sequencing the most valuable type-strain genomes for metagenomic binning, comparative biology and taxonomic classification.</title>
        <authorList>
            <person name="Goeker M."/>
        </authorList>
    </citation>
    <scope>NUCLEOTIDE SEQUENCE [LARGE SCALE GENOMIC DNA]</scope>
    <source>
        <strain evidence="2 3">DSM 17498</strain>
    </source>
</reference>
<evidence type="ECO:0000313" key="2">
    <source>
        <dbReference type="EMBL" id="MBB5053946.1"/>
    </source>
</evidence>
<proteinExistence type="predicted"/>
<organism evidence="2 3">
    <name type="scientific">Afipia massiliensis</name>
    <dbReference type="NCBI Taxonomy" id="211460"/>
    <lineage>
        <taxon>Bacteria</taxon>
        <taxon>Pseudomonadati</taxon>
        <taxon>Pseudomonadota</taxon>
        <taxon>Alphaproteobacteria</taxon>
        <taxon>Hyphomicrobiales</taxon>
        <taxon>Nitrobacteraceae</taxon>
        <taxon>Afipia</taxon>
    </lineage>
</organism>
<protein>
    <submittedName>
        <fullName evidence="2">Uncharacterized protein</fullName>
    </submittedName>
</protein>
<feature type="region of interest" description="Disordered" evidence="1">
    <location>
        <begin position="67"/>
        <end position="87"/>
    </location>
</feature>